<dbReference type="PROSITE" id="PS50082">
    <property type="entry name" value="WD_REPEATS_2"/>
    <property type="match status" value="5"/>
</dbReference>
<dbReference type="GO" id="GO:0031931">
    <property type="term" value="C:TORC1 complex"/>
    <property type="evidence" value="ECO:0007669"/>
    <property type="project" value="InterPro"/>
</dbReference>
<evidence type="ECO:0000256" key="3">
    <source>
        <dbReference type="ARBA" id="ARBA00022490"/>
    </source>
</evidence>
<keyword evidence="4 7" id="KW-0853">WD repeat</keyword>
<feature type="repeat" description="WD" evidence="7">
    <location>
        <begin position="1"/>
        <end position="30"/>
    </location>
</feature>
<evidence type="ECO:0000256" key="1">
    <source>
        <dbReference type="ARBA" id="ARBA00004496"/>
    </source>
</evidence>
<feature type="repeat" description="WD" evidence="7">
    <location>
        <begin position="205"/>
        <end position="246"/>
    </location>
</feature>
<dbReference type="GO" id="GO:0030838">
    <property type="term" value="P:positive regulation of actin filament polymerization"/>
    <property type="evidence" value="ECO:0007669"/>
    <property type="project" value="EnsemblProtists"/>
</dbReference>
<dbReference type="GO" id="GO:0110094">
    <property type="term" value="P:polyphosphate-mediated signaling"/>
    <property type="evidence" value="ECO:0007669"/>
    <property type="project" value="EnsemblProtists"/>
</dbReference>
<sequence>MPGSSIILATASYDHTIKFWDPPSGSCYRSIDCGEFHINRLEITSDKHYIAAAGNPQTKLFEVNSTNNNPVTSFDGHKGNVSSVGFQKEGKWMYTSSEDGTVKIWDLKAPGCQRDYECSAPVNCVVLHPNQAELISGDQNGSIRVWDLISNTCSRELVPDGEVGITSLSISSDGSMVVASNTKGKCFVWRLGEDDTSRFDPLHKIDAHNAPILRCLFSPDTKLLATTSADHTVKIWNTKKFNVVQTLQGHQRWVWDCAFSNDSAYLVTGSSDQLAKLWDLHQGDSVKTYSGHVKAVNAVALNDLPR</sequence>
<dbReference type="OMA" id="VQRNYKH"/>
<dbReference type="InterPro" id="IPR036322">
    <property type="entry name" value="WD40_repeat_dom_sf"/>
</dbReference>
<dbReference type="GeneID" id="14866412"/>
<organism evidence="8 9">
    <name type="scientific">Cavenderia fasciculata</name>
    <name type="common">Slime mold</name>
    <name type="synonym">Dictyostelium fasciculatum</name>
    <dbReference type="NCBI Taxonomy" id="261658"/>
    <lineage>
        <taxon>Eukaryota</taxon>
        <taxon>Amoebozoa</taxon>
        <taxon>Evosea</taxon>
        <taxon>Eumycetozoa</taxon>
        <taxon>Dictyostelia</taxon>
        <taxon>Acytosteliales</taxon>
        <taxon>Cavenderiaceae</taxon>
        <taxon>Cavenderia</taxon>
    </lineage>
</organism>
<gene>
    <name evidence="8" type="primary">lst8</name>
    <name evidence="8" type="ORF">DFA_12056</name>
</gene>
<dbReference type="GO" id="GO:0031252">
    <property type="term" value="C:cell leading edge"/>
    <property type="evidence" value="ECO:0007669"/>
    <property type="project" value="EnsemblProtists"/>
</dbReference>
<dbReference type="GO" id="GO:0051897">
    <property type="term" value="P:positive regulation of phosphatidylinositol 3-kinase/protein kinase B signal transduction"/>
    <property type="evidence" value="ECO:0007669"/>
    <property type="project" value="EnsemblProtists"/>
</dbReference>
<comment type="subcellular location">
    <subcellularLocation>
        <location evidence="1">Cytoplasm</location>
    </subcellularLocation>
</comment>
<dbReference type="Pfam" id="PF00400">
    <property type="entry name" value="WD40"/>
    <property type="match status" value="6"/>
</dbReference>
<protein>
    <recommendedName>
        <fullName evidence="6">Protein LST8 homolog</fullName>
    </recommendedName>
</protein>
<dbReference type="GO" id="GO:0038203">
    <property type="term" value="P:TORC2 signaling"/>
    <property type="evidence" value="ECO:0007669"/>
    <property type="project" value="EnsemblProtists"/>
</dbReference>
<accession>F4QFI5</accession>
<dbReference type="GO" id="GO:0050765">
    <property type="term" value="P:negative regulation of phagocytosis"/>
    <property type="evidence" value="ECO:0007669"/>
    <property type="project" value="EnsemblProtists"/>
</dbReference>
<dbReference type="Proteomes" id="UP000007797">
    <property type="component" value="Unassembled WGS sequence"/>
</dbReference>
<keyword evidence="9" id="KW-1185">Reference proteome</keyword>
<keyword evidence="5" id="KW-0677">Repeat</keyword>
<feature type="repeat" description="WD" evidence="7">
    <location>
        <begin position="247"/>
        <end position="288"/>
    </location>
</feature>
<dbReference type="GO" id="GO:0005776">
    <property type="term" value="C:autophagosome"/>
    <property type="evidence" value="ECO:0007669"/>
    <property type="project" value="EnsemblProtists"/>
</dbReference>
<dbReference type="EMBL" id="GL883029">
    <property type="protein sequence ID" value="EGG14286.1"/>
    <property type="molecule type" value="Genomic_DNA"/>
</dbReference>
<evidence type="ECO:0000256" key="5">
    <source>
        <dbReference type="ARBA" id="ARBA00022737"/>
    </source>
</evidence>
<dbReference type="GO" id="GO:0019887">
    <property type="term" value="F:protein kinase regulator activity"/>
    <property type="evidence" value="ECO:0007669"/>
    <property type="project" value="EnsemblProtists"/>
</dbReference>
<dbReference type="PROSITE" id="PS00678">
    <property type="entry name" value="WD_REPEATS_1"/>
    <property type="match status" value="3"/>
</dbReference>
<evidence type="ECO:0000256" key="4">
    <source>
        <dbReference type="ARBA" id="ARBA00022574"/>
    </source>
</evidence>
<dbReference type="STRING" id="1054147.F4QFI5"/>
<dbReference type="RefSeq" id="XP_004350995.1">
    <property type="nucleotide sequence ID" value="XM_004350943.1"/>
</dbReference>
<dbReference type="InterPro" id="IPR037588">
    <property type="entry name" value="MLST8"/>
</dbReference>
<dbReference type="PRINTS" id="PR00320">
    <property type="entry name" value="GPROTEINBRPT"/>
</dbReference>
<dbReference type="SUPFAM" id="SSF50978">
    <property type="entry name" value="WD40 repeat-like"/>
    <property type="match status" value="1"/>
</dbReference>
<dbReference type="InterPro" id="IPR020472">
    <property type="entry name" value="WD40_PAC1"/>
</dbReference>
<evidence type="ECO:0000313" key="9">
    <source>
        <dbReference type="Proteomes" id="UP000007797"/>
    </source>
</evidence>
<dbReference type="GO" id="GO:0031152">
    <property type="term" value="P:aggregation involved in sorocarp development"/>
    <property type="evidence" value="ECO:0007669"/>
    <property type="project" value="EnsemblProtists"/>
</dbReference>
<dbReference type="GO" id="GO:0140986">
    <property type="term" value="P:G protein-coupled chemorepellent receptor signaling pathway"/>
    <property type="evidence" value="ECO:0007669"/>
    <property type="project" value="EnsemblProtists"/>
</dbReference>
<dbReference type="InterPro" id="IPR019775">
    <property type="entry name" value="WD40_repeat_CS"/>
</dbReference>
<dbReference type="GO" id="GO:0043327">
    <property type="term" value="P:chemotaxis to cAMP"/>
    <property type="evidence" value="ECO:0007669"/>
    <property type="project" value="EnsemblProtists"/>
</dbReference>
<dbReference type="Gene3D" id="2.130.10.10">
    <property type="entry name" value="YVTN repeat-like/Quinoprotein amine dehydrogenase"/>
    <property type="match status" value="1"/>
</dbReference>
<dbReference type="SMART" id="SM00320">
    <property type="entry name" value="WD40"/>
    <property type="match status" value="6"/>
</dbReference>
<feature type="repeat" description="WD" evidence="7">
    <location>
        <begin position="122"/>
        <end position="156"/>
    </location>
</feature>
<dbReference type="CDD" id="cd00200">
    <property type="entry name" value="WD40"/>
    <property type="match status" value="1"/>
</dbReference>
<evidence type="ECO:0000256" key="6">
    <source>
        <dbReference type="ARBA" id="ARBA00074814"/>
    </source>
</evidence>
<comment type="similarity">
    <text evidence="2">Belongs to the WD repeat LST8 family.</text>
</comment>
<dbReference type="PANTHER" id="PTHR19842:SF0">
    <property type="entry name" value="TARGET OF RAPAMYCIN COMPLEX SUBUNIT LST8"/>
    <property type="match status" value="1"/>
</dbReference>
<dbReference type="InterPro" id="IPR015943">
    <property type="entry name" value="WD40/YVTN_repeat-like_dom_sf"/>
</dbReference>
<dbReference type="GO" id="GO:0051702">
    <property type="term" value="P:biological process involved in interaction with symbiont"/>
    <property type="evidence" value="ECO:0007669"/>
    <property type="project" value="EnsemblProtists"/>
</dbReference>
<proteinExistence type="inferred from homology"/>
<evidence type="ECO:0000256" key="2">
    <source>
        <dbReference type="ARBA" id="ARBA00009890"/>
    </source>
</evidence>
<dbReference type="InterPro" id="IPR001680">
    <property type="entry name" value="WD40_rpt"/>
</dbReference>
<dbReference type="GO" id="GO:0031932">
    <property type="term" value="C:TORC2 complex"/>
    <property type="evidence" value="ECO:0007669"/>
    <property type="project" value="EnsemblProtists"/>
</dbReference>
<dbReference type="KEGG" id="dfa:DFA_12056"/>
<feature type="repeat" description="WD" evidence="7">
    <location>
        <begin position="74"/>
        <end position="108"/>
    </location>
</feature>
<dbReference type="PROSITE" id="PS50294">
    <property type="entry name" value="WD_REPEATS_REGION"/>
    <property type="match status" value="3"/>
</dbReference>
<dbReference type="GO" id="GO:0043520">
    <property type="term" value="P:regulation of myosin II filament assembly"/>
    <property type="evidence" value="ECO:0007669"/>
    <property type="project" value="EnsemblProtists"/>
</dbReference>
<evidence type="ECO:0000256" key="7">
    <source>
        <dbReference type="PROSITE-ProRule" id="PRU00221"/>
    </source>
</evidence>
<name>F4QFI5_CACFS</name>
<keyword evidence="3" id="KW-0963">Cytoplasm</keyword>
<dbReference type="OrthoDB" id="400at2759"/>
<dbReference type="PANTHER" id="PTHR19842">
    <property type="entry name" value="G BETA-LIKE PROTEIN GBL"/>
    <property type="match status" value="1"/>
</dbReference>
<dbReference type="GO" id="GO:0010856">
    <property type="term" value="F:adenylate cyclase activator activity"/>
    <property type="evidence" value="ECO:0007669"/>
    <property type="project" value="EnsemblProtists"/>
</dbReference>
<evidence type="ECO:0000313" key="8">
    <source>
        <dbReference type="EMBL" id="EGG14286.1"/>
    </source>
</evidence>
<reference evidence="9" key="1">
    <citation type="journal article" date="2011" name="Genome Res.">
        <title>Phylogeny-wide analysis of social amoeba genomes highlights ancient origins for complex intercellular communication.</title>
        <authorList>
            <person name="Heidel A.J."/>
            <person name="Lawal H.M."/>
            <person name="Felder M."/>
            <person name="Schilde C."/>
            <person name="Helps N.R."/>
            <person name="Tunggal B."/>
            <person name="Rivero F."/>
            <person name="John U."/>
            <person name="Schleicher M."/>
            <person name="Eichinger L."/>
            <person name="Platzer M."/>
            <person name="Noegel A.A."/>
            <person name="Schaap P."/>
            <person name="Gloeckner G."/>
        </authorList>
    </citation>
    <scope>NUCLEOTIDE SEQUENCE [LARGE SCALE GENOMIC DNA]</scope>
    <source>
        <strain evidence="9">SH3</strain>
    </source>
</reference>
<dbReference type="FunFam" id="2.130.10.10:FF:000505">
    <property type="entry name" value="Blast:Protein LST8 homolog"/>
    <property type="match status" value="1"/>
</dbReference>
<dbReference type="AlphaFoldDB" id="F4QFI5"/>